<protein>
    <submittedName>
        <fullName evidence="2">Uncharacterized protein</fullName>
    </submittedName>
</protein>
<evidence type="ECO:0000313" key="2">
    <source>
        <dbReference type="EMBL" id="JAH32044.1"/>
    </source>
</evidence>
<reference evidence="2" key="2">
    <citation type="journal article" date="2015" name="Fish Shellfish Immunol.">
        <title>Early steps in the European eel (Anguilla anguilla)-Vibrio vulnificus interaction in the gills: Role of the RtxA13 toxin.</title>
        <authorList>
            <person name="Callol A."/>
            <person name="Pajuelo D."/>
            <person name="Ebbesson L."/>
            <person name="Teles M."/>
            <person name="MacKenzie S."/>
            <person name="Amaro C."/>
        </authorList>
    </citation>
    <scope>NUCLEOTIDE SEQUENCE</scope>
</reference>
<organism evidence="2">
    <name type="scientific">Anguilla anguilla</name>
    <name type="common">European freshwater eel</name>
    <name type="synonym">Muraena anguilla</name>
    <dbReference type="NCBI Taxonomy" id="7936"/>
    <lineage>
        <taxon>Eukaryota</taxon>
        <taxon>Metazoa</taxon>
        <taxon>Chordata</taxon>
        <taxon>Craniata</taxon>
        <taxon>Vertebrata</taxon>
        <taxon>Euteleostomi</taxon>
        <taxon>Actinopterygii</taxon>
        <taxon>Neopterygii</taxon>
        <taxon>Teleostei</taxon>
        <taxon>Anguilliformes</taxon>
        <taxon>Anguillidae</taxon>
        <taxon>Anguilla</taxon>
    </lineage>
</organism>
<sequence>MKVRCKTNVQLEKKKKNNKNSV</sequence>
<dbReference type="AlphaFoldDB" id="A0A0E9RSC4"/>
<proteinExistence type="predicted"/>
<feature type="region of interest" description="Disordered" evidence="1">
    <location>
        <begin position="1"/>
        <end position="22"/>
    </location>
</feature>
<name>A0A0E9RSC4_ANGAN</name>
<feature type="compositionally biased region" description="Basic residues" evidence="1">
    <location>
        <begin position="13"/>
        <end position="22"/>
    </location>
</feature>
<evidence type="ECO:0000256" key="1">
    <source>
        <dbReference type="SAM" id="MobiDB-lite"/>
    </source>
</evidence>
<reference evidence="2" key="1">
    <citation type="submission" date="2014-11" db="EMBL/GenBank/DDBJ databases">
        <authorList>
            <person name="Amaro Gonzalez C."/>
        </authorList>
    </citation>
    <scope>NUCLEOTIDE SEQUENCE</scope>
</reference>
<dbReference type="EMBL" id="GBXM01076533">
    <property type="protein sequence ID" value="JAH32044.1"/>
    <property type="molecule type" value="Transcribed_RNA"/>
</dbReference>
<accession>A0A0E9RSC4</accession>